<dbReference type="Proteomes" id="UP000610960">
    <property type="component" value="Unassembled WGS sequence"/>
</dbReference>
<organism evidence="3 4">
    <name type="scientific">Thermocladium modestius</name>
    <dbReference type="NCBI Taxonomy" id="62609"/>
    <lineage>
        <taxon>Archaea</taxon>
        <taxon>Thermoproteota</taxon>
        <taxon>Thermoprotei</taxon>
        <taxon>Thermoproteales</taxon>
        <taxon>Thermoproteaceae</taxon>
        <taxon>Thermocladium</taxon>
    </lineage>
</organism>
<dbReference type="EMBL" id="BMNL01000003">
    <property type="protein sequence ID" value="GGP21902.1"/>
    <property type="molecule type" value="Genomic_DNA"/>
</dbReference>
<keyword evidence="4" id="KW-1185">Reference proteome</keyword>
<reference evidence="3" key="1">
    <citation type="journal article" date="2014" name="Int. J. Syst. Evol. Microbiol.">
        <title>Complete genome sequence of Corynebacterium casei LMG S-19264T (=DSM 44701T), isolated from a smear-ripened cheese.</title>
        <authorList>
            <consortium name="US DOE Joint Genome Institute (JGI-PGF)"/>
            <person name="Walter F."/>
            <person name="Albersmeier A."/>
            <person name="Kalinowski J."/>
            <person name="Ruckert C."/>
        </authorList>
    </citation>
    <scope>NUCLEOTIDE SEQUENCE</scope>
    <source>
        <strain evidence="3">JCM 10088</strain>
    </source>
</reference>
<comment type="similarity">
    <text evidence="1">Belongs to the eukaryotic RPB4 RNA polymerase subunit family.</text>
</comment>
<dbReference type="GO" id="GO:0005737">
    <property type="term" value="C:cytoplasm"/>
    <property type="evidence" value="ECO:0007669"/>
    <property type="project" value="UniProtKB-SubCell"/>
</dbReference>
<keyword evidence="1" id="KW-0963">Cytoplasm</keyword>
<feature type="domain" description="RNA polymerase Rpb4/RPC9 core" evidence="2">
    <location>
        <begin position="21"/>
        <end position="131"/>
    </location>
</feature>
<gene>
    <name evidence="1" type="primary">rpo4</name>
    <name evidence="1" type="synonym">rpoF</name>
    <name evidence="3" type="ORF">GCM10007981_15600</name>
</gene>
<dbReference type="Gene3D" id="1.20.1250.40">
    <property type="match status" value="1"/>
</dbReference>
<dbReference type="PIRSF" id="PIRSF005053">
    <property type="entry name" value="RNA_pol_F_arch"/>
    <property type="match status" value="1"/>
</dbReference>
<protein>
    <recommendedName>
        <fullName evidence="1">DNA-directed RNA polymerase subunit Rpo4</fullName>
        <ecNumber evidence="1">2.7.7.6</ecNumber>
    </recommendedName>
    <alternativeName>
        <fullName evidence="1">DNA-directed RNA polymerase subunit F</fullName>
    </alternativeName>
</protein>
<dbReference type="InterPro" id="IPR038324">
    <property type="entry name" value="Rpb4/RPC9_sf"/>
</dbReference>
<dbReference type="InterPro" id="IPR005574">
    <property type="entry name" value="Rpb4/RPC9"/>
</dbReference>
<comment type="function">
    <text evidence="1">DNA-dependent RNA polymerase (RNAP) catalyzes the transcription of DNA into RNA using the four ribonucleoside triphosphates as substrates. This subunit is less well bound than the others.</text>
</comment>
<evidence type="ECO:0000259" key="2">
    <source>
        <dbReference type="SMART" id="SM00657"/>
    </source>
</evidence>
<dbReference type="Pfam" id="PF03874">
    <property type="entry name" value="RNA_pol_Rpb4"/>
    <property type="match status" value="1"/>
</dbReference>
<reference evidence="3" key="2">
    <citation type="submission" date="2020-09" db="EMBL/GenBank/DDBJ databases">
        <authorList>
            <person name="Sun Q."/>
            <person name="Ohkuma M."/>
        </authorList>
    </citation>
    <scope>NUCLEOTIDE SEQUENCE</scope>
    <source>
        <strain evidence="3">JCM 10088</strain>
    </source>
</reference>
<dbReference type="GO" id="GO:0003899">
    <property type="term" value="F:DNA-directed RNA polymerase activity"/>
    <property type="evidence" value="ECO:0007669"/>
    <property type="project" value="UniProtKB-UniRule"/>
</dbReference>
<dbReference type="InterPro" id="IPR010997">
    <property type="entry name" value="HRDC-like_sf"/>
</dbReference>
<evidence type="ECO:0000313" key="3">
    <source>
        <dbReference type="EMBL" id="GGP21902.1"/>
    </source>
</evidence>
<dbReference type="SUPFAM" id="SSF47819">
    <property type="entry name" value="HRDC-like"/>
    <property type="match status" value="1"/>
</dbReference>
<comment type="subcellular location">
    <subcellularLocation>
        <location evidence="1">Cytoplasm</location>
    </subcellularLocation>
</comment>
<dbReference type="InterPro" id="IPR010924">
    <property type="entry name" value="Rpo4"/>
</dbReference>
<dbReference type="GO" id="GO:0000166">
    <property type="term" value="F:nucleotide binding"/>
    <property type="evidence" value="ECO:0007669"/>
    <property type="project" value="InterPro"/>
</dbReference>
<keyword evidence="1" id="KW-0804">Transcription</keyword>
<dbReference type="AlphaFoldDB" id="A0A830GW06"/>
<dbReference type="PANTHER" id="PTHR39646:SF1">
    <property type="entry name" value="DNA-DIRECTED RNA POLYMERASE SUBUNIT RPO4"/>
    <property type="match status" value="1"/>
</dbReference>
<keyword evidence="1" id="KW-0808">Transferase</keyword>
<name>A0A830GW06_9CREN</name>
<evidence type="ECO:0000313" key="4">
    <source>
        <dbReference type="Proteomes" id="UP000610960"/>
    </source>
</evidence>
<dbReference type="GO" id="GO:0000428">
    <property type="term" value="C:DNA-directed RNA polymerase complex"/>
    <property type="evidence" value="ECO:0007669"/>
    <property type="project" value="UniProtKB-KW"/>
</dbReference>
<comment type="subunit">
    <text evidence="1">Part of the RNA polymerase complex. Forms a stalk with Rpo7 that extends from the main structure.</text>
</comment>
<dbReference type="PANTHER" id="PTHR39646">
    <property type="entry name" value="RNA POLYMERASE RPB4"/>
    <property type="match status" value="1"/>
</dbReference>
<evidence type="ECO:0000256" key="1">
    <source>
        <dbReference type="HAMAP-Rule" id="MF_00864"/>
    </source>
</evidence>
<sequence length="132" mass="15107">MNQWCDTFKIVNYFAIIIMSKRISDYEDITNAEALEVLRNILATYGPSPKLETSMEYLSKFSKTSSDNAKKLVKELEERFGLTKVTAIQLVNIMPQSIDEIKSIISSEKGEFKNEELEEILNILSKYSKVQG</sequence>
<comment type="caution">
    <text evidence="3">The sequence shown here is derived from an EMBL/GenBank/DDBJ whole genome shotgun (WGS) entry which is preliminary data.</text>
</comment>
<keyword evidence="1" id="KW-0548">Nucleotidyltransferase</keyword>
<proteinExistence type="inferred from homology"/>
<keyword evidence="1" id="KW-0240">DNA-directed RNA polymerase</keyword>
<comment type="catalytic activity">
    <reaction evidence="1">
        <text>RNA(n) + a ribonucleoside 5'-triphosphate = RNA(n+1) + diphosphate</text>
        <dbReference type="Rhea" id="RHEA:21248"/>
        <dbReference type="Rhea" id="RHEA-COMP:14527"/>
        <dbReference type="Rhea" id="RHEA-COMP:17342"/>
        <dbReference type="ChEBI" id="CHEBI:33019"/>
        <dbReference type="ChEBI" id="CHEBI:61557"/>
        <dbReference type="ChEBI" id="CHEBI:140395"/>
        <dbReference type="EC" id="2.7.7.6"/>
    </reaction>
</comment>
<dbReference type="HAMAP" id="MF_00864">
    <property type="entry name" value="RNApol_arch_Rpo4"/>
    <property type="match status" value="1"/>
</dbReference>
<dbReference type="EC" id="2.7.7.6" evidence="1"/>
<accession>A0A830GW06</accession>
<dbReference type="InterPro" id="IPR006590">
    <property type="entry name" value="RNA_pol_Rpb4/RPC9_core"/>
</dbReference>
<dbReference type="SMART" id="SM00657">
    <property type="entry name" value="RPOL4c"/>
    <property type="match status" value="1"/>
</dbReference>
<dbReference type="GO" id="GO:0006352">
    <property type="term" value="P:DNA-templated transcription initiation"/>
    <property type="evidence" value="ECO:0007669"/>
    <property type="project" value="InterPro"/>
</dbReference>